<dbReference type="GeneID" id="45767710"/>
<evidence type="ECO:0000313" key="3">
    <source>
        <dbReference type="Proteomes" id="UP000037962"/>
    </source>
</evidence>
<feature type="region of interest" description="Disordered" evidence="1">
    <location>
        <begin position="100"/>
        <end position="143"/>
    </location>
</feature>
<evidence type="ECO:0000256" key="1">
    <source>
        <dbReference type="SAM" id="MobiDB-lite"/>
    </source>
</evidence>
<feature type="region of interest" description="Disordered" evidence="1">
    <location>
        <begin position="39"/>
        <end position="68"/>
    </location>
</feature>
<dbReference type="EMBL" id="LJFS01000009">
    <property type="protein sequence ID" value="KPG34914.1"/>
    <property type="molecule type" value="Genomic_DNA"/>
</dbReference>
<feature type="compositionally biased region" description="Basic and acidic residues" evidence="1">
    <location>
        <begin position="39"/>
        <end position="54"/>
    </location>
</feature>
<sequence length="143" mass="16003">MTLGQNNPFGGQPVVHRSRIVEIRVWELRTRVVIQHPADGDESHVDDQHNRETLLDAQPKPVGGLGIERRIRPPALPAGMSPQCSLTVSARALSYKQLMTPADPAMPASAHSTRQSHERLRGAADYRDTAADQPRLRRRKHRN</sequence>
<comment type="caution">
    <text evidence="2">The sequence shown here is derived from an EMBL/GenBank/DDBJ whole genome shotgun (WGS) entry which is preliminary data.</text>
</comment>
<keyword evidence="3" id="KW-1185">Reference proteome</keyword>
<name>A0ABR5LUE4_9MYCO</name>
<dbReference type="Proteomes" id="UP000037962">
    <property type="component" value="Unassembled WGS sequence"/>
</dbReference>
<feature type="compositionally biased region" description="Basic and acidic residues" evidence="1">
    <location>
        <begin position="115"/>
        <end position="130"/>
    </location>
</feature>
<reference evidence="2 3" key="1">
    <citation type="submission" date="2015-09" db="EMBL/GenBank/DDBJ databases">
        <title>Genome Sequences of Mycobacterium immunogenum Isolates, Recuperated from a Chloraminated Drinking Water Distribution System Simulator Subjected to Episodes of Nitrification.</title>
        <authorList>
            <person name="Gomez-Alvarez V."/>
            <person name="Revetta R.P."/>
        </authorList>
    </citation>
    <scope>NUCLEOTIDE SEQUENCE [LARGE SCALE GENOMIC DNA]</scope>
    <source>
        <strain evidence="2 3">H076</strain>
    </source>
</reference>
<proteinExistence type="predicted"/>
<accession>A0ABR5LUE4</accession>
<gene>
    <name evidence="2" type="ORF">AN912_09750</name>
</gene>
<evidence type="ECO:0000313" key="2">
    <source>
        <dbReference type="EMBL" id="KPG34914.1"/>
    </source>
</evidence>
<dbReference type="RefSeq" id="WP_054173092.1">
    <property type="nucleotide sequence ID" value="NZ_CP011530.1"/>
</dbReference>
<protein>
    <submittedName>
        <fullName evidence="2">Uncharacterized protein</fullName>
    </submittedName>
</protein>
<organism evidence="2 3">
    <name type="scientific">Mycobacteroides immunogenum</name>
    <dbReference type="NCBI Taxonomy" id="83262"/>
    <lineage>
        <taxon>Bacteria</taxon>
        <taxon>Bacillati</taxon>
        <taxon>Actinomycetota</taxon>
        <taxon>Actinomycetes</taxon>
        <taxon>Mycobacteriales</taxon>
        <taxon>Mycobacteriaceae</taxon>
        <taxon>Mycobacteroides</taxon>
    </lineage>
</organism>